<dbReference type="AlphaFoldDB" id="A0A2P2NDN0"/>
<accession>A0A2P2NDN0</accession>
<name>A0A2P2NDN0_RHIMU</name>
<protein>
    <submittedName>
        <fullName evidence="1">Uncharacterized protein</fullName>
    </submittedName>
</protein>
<evidence type="ECO:0000313" key="1">
    <source>
        <dbReference type="EMBL" id="MBX40594.1"/>
    </source>
</evidence>
<sequence length="22" mass="2726">MCTSKRADRDFFFYSILKRVNK</sequence>
<dbReference type="EMBL" id="GGEC01060110">
    <property type="protein sequence ID" value="MBX40594.1"/>
    <property type="molecule type" value="Transcribed_RNA"/>
</dbReference>
<organism evidence="1">
    <name type="scientific">Rhizophora mucronata</name>
    <name type="common">Asiatic mangrove</name>
    <dbReference type="NCBI Taxonomy" id="61149"/>
    <lineage>
        <taxon>Eukaryota</taxon>
        <taxon>Viridiplantae</taxon>
        <taxon>Streptophyta</taxon>
        <taxon>Embryophyta</taxon>
        <taxon>Tracheophyta</taxon>
        <taxon>Spermatophyta</taxon>
        <taxon>Magnoliopsida</taxon>
        <taxon>eudicotyledons</taxon>
        <taxon>Gunneridae</taxon>
        <taxon>Pentapetalae</taxon>
        <taxon>rosids</taxon>
        <taxon>fabids</taxon>
        <taxon>Malpighiales</taxon>
        <taxon>Rhizophoraceae</taxon>
        <taxon>Rhizophora</taxon>
    </lineage>
</organism>
<proteinExistence type="predicted"/>
<reference evidence="1" key="1">
    <citation type="submission" date="2018-02" db="EMBL/GenBank/DDBJ databases">
        <title>Rhizophora mucronata_Transcriptome.</title>
        <authorList>
            <person name="Meera S.P."/>
            <person name="Sreeshan A."/>
            <person name="Augustine A."/>
        </authorList>
    </citation>
    <scope>NUCLEOTIDE SEQUENCE</scope>
    <source>
        <tissue evidence="1">Leaf</tissue>
    </source>
</reference>